<dbReference type="PANTHER" id="PTHR16040:SF7">
    <property type="entry name" value="AUSTRALIN, ISOFORM A-RELATED"/>
    <property type="match status" value="1"/>
</dbReference>
<dbReference type="PhylomeDB" id="Q16QC6"/>
<reference evidence="12" key="1">
    <citation type="submission" date="2005-10" db="EMBL/GenBank/DDBJ databases">
        <authorList>
            <person name="Loftus B.J."/>
            <person name="Nene V.M."/>
            <person name="Hannick L.I."/>
            <person name="Bidwell S."/>
            <person name="Haas B."/>
            <person name="Amedeo P."/>
            <person name="Orvis J."/>
            <person name="Wortman J.R."/>
            <person name="White O.R."/>
            <person name="Salzberg S."/>
            <person name="Shumway M."/>
            <person name="Koo H."/>
            <person name="Zhao Y."/>
            <person name="Holmes M."/>
            <person name="Miller J."/>
            <person name="Schatz M."/>
            <person name="Pop M."/>
            <person name="Pai G."/>
            <person name="Utterback T."/>
            <person name="Rogers Y.-H."/>
            <person name="Kravitz S."/>
            <person name="Fraser C.M."/>
        </authorList>
    </citation>
    <scope>NUCLEOTIDE SEQUENCE</scope>
    <source>
        <strain evidence="12">Liverpool</strain>
    </source>
</reference>
<dbReference type="PANTHER" id="PTHR16040">
    <property type="entry name" value="AUSTRALIN, ISOFORM A-RELATED"/>
    <property type="match status" value="1"/>
</dbReference>
<dbReference type="eggNOG" id="ENOG502TCXN">
    <property type="taxonomic scope" value="Eukaryota"/>
</dbReference>
<evidence type="ECO:0000256" key="7">
    <source>
        <dbReference type="ARBA" id="ARBA00023242"/>
    </source>
</evidence>
<keyword evidence="9" id="KW-0137">Centromere</keyword>
<feature type="domain" description="Borealin C-terminal" evidence="11">
    <location>
        <begin position="186"/>
        <end position="301"/>
    </location>
</feature>
<evidence type="ECO:0000256" key="3">
    <source>
        <dbReference type="ARBA" id="ARBA00009914"/>
    </source>
</evidence>
<dbReference type="KEGG" id="aag:5574691"/>
<feature type="region of interest" description="Disordered" evidence="10">
    <location>
        <begin position="108"/>
        <end position="134"/>
    </location>
</feature>
<keyword evidence="7" id="KW-0539">Nucleus</keyword>
<dbReference type="GO" id="GO:0005634">
    <property type="term" value="C:nucleus"/>
    <property type="evidence" value="ECO:0007669"/>
    <property type="project" value="UniProtKB-SubCell"/>
</dbReference>
<evidence type="ECO:0000256" key="9">
    <source>
        <dbReference type="ARBA" id="ARBA00023328"/>
    </source>
</evidence>
<evidence type="ECO:0000259" key="11">
    <source>
        <dbReference type="Pfam" id="PF10512"/>
    </source>
</evidence>
<comment type="subcellular location">
    <subcellularLocation>
        <location evidence="2">Chromosome</location>
        <location evidence="2">Centromere</location>
    </subcellularLocation>
    <subcellularLocation>
        <location evidence="1">Nucleus</location>
    </subcellularLocation>
</comment>
<reference evidence="12" key="3">
    <citation type="submission" date="2012-09" db="EMBL/GenBank/DDBJ databases">
        <authorList>
            <consortium name="VectorBase"/>
        </authorList>
    </citation>
    <scope>NUCLEOTIDE SEQUENCE</scope>
    <source>
        <strain evidence="12">Liverpool</strain>
    </source>
</reference>
<dbReference type="AlphaFoldDB" id="Q16QC6"/>
<comment type="similarity">
    <text evidence="3">Belongs to the borealin family.</text>
</comment>
<dbReference type="GO" id="GO:0000070">
    <property type="term" value="P:mitotic sister chromatid segregation"/>
    <property type="evidence" value="ECO:0007669"/>
    <property type="project" value="TreeGrafter"/>
</dbReference>
<dbReference type="OMA" id="ECHMTNI"/>
<keyword evidence="8" id="KW-0131">Cell cycle</keyword>
<keyword evidence="6" id="KW-0498">Mitosis</keyword>
<dbReference type="GO" id="GO:0051301">
    <property type="term" value="P:cell division"/>
    <property type="evidence" value="ECO:0007669"/>
    <property type="project" value="UniProtKB-KW"/>
</dbReference>
<evidence type="ECO:0000256" key="5">
    <source>
        <dbReference type="ARBA" id="ARBA00022618"/>
    </source>
</evidence>
<dbReference type="PaxDb" id="7159-AAEL011321-PA"/>
<organism evidence="12 13">
    <name type="scientific">Aedes aegypti</name>
    <name type="common">Yellowfever mosquito</name>
    <name type="synonym">Culex aegypti</name>
    <dbReference type="NCBI Taxonomy" id="7159"/>
    <lineage>
        <taxon>Eukaryota</taxon>
        <taxon>Metazoa</taxon>
        <taxon>Ecdysozoa</taxon>
        <taxon>Arthropoda</taxon>
        <taxon>Hexapoda</taxon>
        <taxon>Insecta</taxon>
        <taxon>Pterygota</taxon>
        <taxon>Neoptera</taxon>
        <taxon>Endopterygota</taxon>
        <taxon>Diptera</taxon>
        <taxon>Nematocera</taxon>
        <taxon>Culicoidea</taxon>
        <taxon>Culicidae</taxon>
        <taxon>Culicinae</taxon>
        <taxon>Aedini</taxon>
        <taxon>Aedes</taxon>
        <taxon>Stegomyia</taxon>
    </lineage>
</organism>
<dbReference type="InterPro" id="IPR018867">
    <property type="entry name" value="Cell_div_borealin"/>
</dbReference>
<proteinExistence type="inferred from homology"/>
<dbReference type="STRING" id="7159.Q16QC6"/>
<dbReference type="VEuPathDB" id="VectorBase:AAEL011321"/>
<name>Q16QC6_AEDAE</name>
<evidence type="ECO:0000256" key="2">
    <source>
        <dbReference type="ARBA" id="ARBA00004584"/>
    </source>
</evidence>
<evidence type="ECO:0000313" key="13">
    <source>
        <dbReference type="Proteomes" id="UP000682892"/>
    </source>
</evidence>
<evidence type="ECO:0000256" key="10">
    <source>
        <dbReference type="SAM" id="MobiDB-lite"/>
    </source>
</evidence>
<protein>
    <submittedName>
        <fullName evidence="12">AAEL011321-PA</fullName>
    </submittedName>
</protein>
<dbReference type="GO" id="GO:0000775">
    <property type="term" value="C:chromosome, centromeric region"/>
    <property type="evidence" value="ECO:0007669"/>
    <property type="project" value="UniProtKB-SubCell"/>
</dbReference>
<evidence type="ECO:0000256" key="1">
    <source>
        <dbReference type="ARBA" id="ARBA00004123"/>
    </source>
</evidence>
<gene>
    <name evidence="12" type="ORF">AaeL_AAEL011321</name>
</gene>
<dbReference type="GO" id="GO:0051233">
    <property type="term" value="C:spindle midzone"/>
    <property type="evidence" value="ECO:0007669"/>
    <property type="project" value="TreeGrafter"/>
</dbReference>
<keyword evidence="4" id="KW-0158">Chromosome</keyword>
<evidence type="ECO:0000256" key="4">
    <source>
        <dbReference type="ARBA" id="ARBA00022454"/>
    </source>
</evidence>
<accession>Q16QC6</accession>
<dbReference type="Proteomes" id="UP000682892">
    <property type="component" value="Unassembled WGS sequence"/>
</dbReference>
<dbReference type="EMBL" id="CH477752">
    <property type="protein sequence ID" value="EAT36602.1"/>
    <property type="molecule type" value="Genomic_DNA"/>
</dbReference>
<dbReference type="HOGENOM" id="CLU_076983_0_0_1"/>
<evidence type="ECO:0000256" key="8">
    <source>
        <dbReference type="ARBA" id="ARBA00023306"/>
    </source>
</evidence>
<dbReference type="InterPro" id="IPR046466">
    <property type="entry name" value="Borealin_C"/>
</dbReference>
<dbReference type="Pfam" id="PF10512">
    <property type="entry name" value="Borealin"/>
    <property type="match status" value="1"/>
</dbReference>
<evidence type="ECO:0000313" key="12">
    <source>
        <dbReference type="EMBL" id="EAT36602.1"/>
    </source>
</evidence>
<dbReference type="GO" id="GO:0032133">
    <property type="term" value="C:chromosome passenger complex"/>
    <property type="evidence" value="ECO:0007669"/>
    <property type="project" value="TreeGrafter"/>
</dbReference>
<reference evidence="12" key="2">
    <citation type="journal article" date="2007" name="Science">
        <title>Genome sequence of Aedes aegypti, a major arbovirus vector.</title>
        <authorList>
            <person name="Nene V."/>
            <person name="Wortman J.R."/>
            <person name="Lawson D."/>
            <person name="Haas B."/>
            <person name="Kodira C."/>
            <person name="Tu Z.J."/>
            <person name="Loftus B."/>
            <person name="Xi Z."/>
            <person name="Megy K."/>
            <person name="Grabherr M."/>
            <person name="Ren Q."/>
            <person name="Zdobnov E.M."/>
            <person name="Lobo N.F."/>
            <person name="Campbell K.S."/>
            <person name="Brown S.E."/>
            <person name="Bonaldo M.F."/>
            <person name="Zhu J."/>
            <person name="Sinkins S.P."/>
            <person name="Hogenkamp D.G."/>
            <person name="Amedeo P."/>
            <person name="Arensburger P."/>
            <person name="Atkinson P.W."/>
            <person name="Bidwell S."/>
            <person name="Biedler J."/>
            <person name="Birney E."/>
            <person name="Bruggner R.V."/>
            <person name="Costas J."/>
            <person name="Coy M.R."/>
            <person name="Crabtree J."/>
            <person name="Crawford M."/>
            <person name="Debruyn B."/>
            <person name="Decaprio D."/>
            <person name="Eiglmeier K."/>
            <person name="Eisenstadt E."/>
            <person name="El-Dorry H."/>
            <person name="Gelbart W.M."/>
            <person name="Gomes S.L."/>
            <person name="Hammond M."/>
            <person name="Hannick L.I."/>
            <person name="Hogan J.R."/>
            <person name="Holmes M.H."/>
            <person name="Jaffe D."/>
            <person name="Johnston J.S."/>
            <person name="Kennedy R.C."/>
            <person name="Koo H."/>
            <person name="Kravitz S."/>
            <person name="Kriventseva E.V."/>
            <person name="Kulp D."/>
            <person name="Labutti K."/>
            <person name="Lee E."/>
            <person name="Li S."/>
            <person name="Lovin D.D."/>
            <person name="Mao C."/>
            <person name="Mauceli E."/>
            <person name="Menck C.F."/>
            <person name="Miller J.R."/>
            <person name="Montgomery P."/>
            <person name="Mori A."/>
            <person name="Nascimento A.L."/>
            <person name="Naveira H.F."/>
            <person name="Nusbaum C."/>
            <person name="O'leary S."/>
            <person name="Orvis J."/>
            <person name="Pertea M."/>
            <person name="Quesneville H."/>
            <person name="Reidenbach K.R."/>
            <person name="Rogers Y.H."/>
            <person name="Roth C.W."/>
            <person name="Schneider J.R."/>
            <person name="Schatz M."/>
            <person name="Shumway M."/>
            <person name="Stanke M."/>
            <person name="Stinson E.O."/>
            <person name="Tubio J.M."/>
            <person name="Vanzee J.P."/>
            <person name="Verjovski-Almeida S."/>
            <person name="Werner D."/>
            <person name="White O."/>
            <person name="Wyder S."/>
            <person name="Zeng Q."/>
            <person name="Zhao Q."/>
            <person name="Zhao Y."/>
            <person name="Hill C.A."/>
            <person name="Raikhel A.S."/>
            <person name="Soares M.B."/>
            <person name="Knudson D.L."/>
            <person name="Lee N.H."/>
            <person name="Galagan J."/>
            <person name="Salzberg S.L."/>
            <person name="Paulsen I.T."/>
            <person name="Dimopoulos G."/>
            <person name="Collins F.H."/>
            <person name="Birren B."/>
            <person name="Fraser-Liggett C.M."/>
            <person name="Severson D.W."/>
        </authorList>
    </citation>
    <scope>NUCLEOTIDE SEQUENCE [LARGE SCALE GENOMIC DNA]</scope>
    <source>
        <strain evidence="12">Liverpool</strain>
    </source>
</reference>
<dbReference type="OrthoDB" id="6360905at2759"/>
<sequence>MTRTKTRRLVSQKRGSADEQTRIENKMRDFEVNVECELANLELKFRDEMDRVQRLVDALKTRIPKKFLCMTIDQIREYNEEAEKIDASFYGDRTAALANLSIMLEKSVRKKSKDDEESEHDRLSTISSTSKRMGPLMSAKYRRRSKSTGAINTSVVSKSLFHSTSTVVDRSILGKTLGTSLVAKDRTSRAKIRTPMTNARKAISVDRIYGAITPKVQPNAPLALIRHARLGEPVYSITGSPVITSNILEATANVNIPIENGMLSIRPTEMDSVDPTLVRKIDPNVLAELKQLQDNLNVIMRSLKL</sequence>
<keyword evidence="5" id="KW-0132">Cell division</keyword>
<evidence type="ECO:0000256" key="6">
    <source>
        <dbReference type="ARBA" id="ARBA00022776"/>
    </source>
</evidence>